<comment type="caution">
    <text evidence="2">The sequence shown here is derived from an EMBL/GenBank/DDBJ whole genome shotgun (WGS) entry which is preliminary data.</text>
</comment>
<protein>
    <submittedName>
        <fullName evidence="2">Uncharacterized protein</fullName>
    </submittedName>
</protein>
<feature type="compositionally biased region" description="Low complexity" evidence="1">
    <location>
        <begin position="7"/>
        <end position="17"/>
    </location>
</feature>
<dbReference type="Proteomes" id="UP001151760">
    <property type="component" value="Unassembled WGS sequence"/>
</dbReference>
<feature type="region of interest" description="Disordered" evidence="1">
    <location>
        <begin position="1"/>
        <end position="22"/>
    </location>
</feature>
<name>A0ABQ5II68_9ASTR</name>
<organism evidence="2 3">
    <name type="scientific">Tanacetum coccineum</name>
    <dbReference type="NCBI Taxonomy" id="301880"/>
    <lineage>
        <taxon>Eukaryota</taxon>
        <taxon>Viridiplantae</taxon>
        <taxon>Streptophyta</taxon>
        <taxon>Embryophyta</taxon>
        <taxon>Tracheophyta</taxon>
        <taxon>Spermatophyta</taxon>
        <taxon>Magnoliopsida</taxon>
        <taxon>eudicotyledons</taxon>
        <taxon>Gunneridae</taxon>
        <taxon>Pentapetalae</taxon>
        <taxon>asterids</taxon>
        <taxon>campanulids</taxon>
        <taxon>Asterales</taxon>
        <taxon>Asteraceae</taxon>
        <taxon>Asteroideae</taxon>
        <taxon>Anthemideae</taxon>
        <taxon>Anthemidinae</taxon>
        <taxon>Tanacetum</taxon>
    </lineage>
</organism>
<reference evidence="2" key="1">
    <citation type="journal article" date="2022" name="Int. J. Mol. Sci.">
        <title>Draft Genome of Tanacetum Coccineum: Genomic Comparison of Closely Related Tanacetum-Family Plants.</title>
        <authorList>
            <person name="Yamashiro T."/>
            <person name="Shiraishi A."/>
            <person name="Nakayama K."/>
            <person name="Satake H."/>
        </authorList>
    </citation>
    <scope>NUCLEOTIDE SEQUENCE</scope>
</reference>
<gene>
    <name evidence="2" type="ORF">Tco_1110225</name>
</gene>
<sequence length="232" mass="24849">MILLKDSSYGGKSQSSSEKSRTQLGLDKVLDNRLMNSSIPLPEWCPRSRPPNLESNGLFGGGGNHVILGAVGHVSLELLPEWVVIAVGVTFVACKSHVGSVWCTPYGGSELVVGLRFFLATVSPRPSVKGAQMTSGACKINIGGGLSDSSKHWLKTTIPSNFMKCGVLNCWCSEAIAEFTDEIGELRAISGHVLRATGVQIPEDDLDNLHTLREVDGILVFVDPQDLLGSFL</sequence>
<keyword evidence="3" id="KW-1185">Reference proteome</keyword>
<evidence type="ECO:0000313" key="2">
    <source>
        <dbReference type="EMBL" id="GJT99886.1"/>
    </source>
</evidence>
<accession>A0ABQ5II68</accession>
<evidence type="ECO:0000256" key="1">
    <source>
        <dbReference type="SAM" id="MobiDB-lite"/>
    </source>
</evidence>
<dbReference type="EMBL" id="BQNB010020811">
    <property type="protein sequence ID" value="GJT99886.1"/>
    <property type="molecule type" value="Genomic_DNA"/>
</dbReference>
<evidence type="ECO:0000313" key="3">
    <source>
        <dbReference type="Proteomes" id="UP001151760"/>
    </source>
</evidence>
<reference evidence="2" key="2">
    <citation type="submission" date="2022-01" db="EMBL/GenBank/DDBJ databases">
        <authorList>
            <person name="Yamashiro T."/>
            <person name="Shiraishi A."/>
            <person name="Satake H."/>
            <person name="Nakayama K."/>
        </authorList>
    </citation>
    <scope>NUCLEOTIDE SEQUENCE</scope>
</reference>
<proteinExistence type="predicted"/>